<name>A0AAJ1UP69_9BIFI</name>
<comment type="caution">
    <text evidence="2">The sequence shown here is derived from an EMBL/GenBank/DDBJ whole genome shotgun (WGS) entry which is preliminary data.</text>
</comment>
<gene>
    <name evidence="2" type="ORF">OB936_10595</name>
</gene>
<organism evidence="2 3">
    <name type="scientific">Bifidobacterium catenulatum subsp. kashiwanohense</name>
    <dbReference type="NCBI Taxonomy" id="630129"/>
    <lineage>
        <taxon>Bacteria</taxon>
        <taxon>Bacillati</taxon>
        <taxon>Actinomycetota</taxon>
        <taxon>Actinomycetes</taxon>
        <taxon>Bifidobacteriales</taxon>
        <taxon>Bifidobacteriaceae</taxon>
        <taxon>Bifidobacterium</taxon>
    </lineage>
</organism>
<proteinExistence type="predicted"/>
<evidence type="ECO:0000259" key="1">
    <source>
        <dbReference type="Pfam" id="PF01420"/>
    </source>
</evidence>
<sequence>MMTKIDTSGWKEFVIEDLFEKLQLDIKNESFNKTFDVSEERTPEFSLPLANAKHGNNGIMYYGREADFDTAEMTIDIVQNGAIATGDVYAQPQKTGVLWDAYLVKPKAEINSSSTLLFLATVLERAIKDRFSYDDKCIWDKAKLLSVTLPCTDKGEPDWAYMDAYMSEVMHDCEKNLAELKCILSQ</sequence>
<feature type="domain" description="Type I restriction modification DNA specificity" evidence="1">
    <location>
        <begin position="8"/>
        <end position="170"/>
    </location>
</feature>
<evidence type="ECO:0000313" key="3">
    <source>
        <dbReference type="Proteomes" id="UP001157379"/>
    </source>
</evidence>
<evidence type="ECO:0000313" key="2">
    <source>
        <dbReference type="EMBL" id="MDH7900624.1"/>
    </source>
</evidence>
<dbReference type="AlphaFoldDB" id="A0AAJ1UP69"/>
<protein>
    <recommendedName>
        <fullName evidence="1">Type I restriction modification DNA specificity domain-containing protein</fullName>
    </recommendedName>
</protein>
<dbReference type="Proteomes" id="UP001157379">
    <property type="component" value="Unassembled WGS sequence"/>
</dbReference>
<reference evidence="2" key="2">
    <citation type="submission" date="2023-04" db="EMBL/GenBank/DDBJ databases">
        <authorList>
            <person name="Orihara K."/>
        </authorList>
    </citation>
    <scope>NUCLEOTIDE SEQUENCE</scope>
    <source>
        <strain evidence="2">YIT 13057</strain>
    </source>
</reference>
<dbReference type="Pfam" id="PF01420">
    <property type="entry name" value="Methylase_S"/>
    <property type="match status" value="1"/>
</dbReference>
<dbReference type="GO" id="GO:0003677">
    <property type="term" value="F:DNA binding"/>
    <property type="evidence" value="ECO:0007669"/>
    <property type="project" value="InterPro"/>
</dbReference>
<accession>A0AAJ1UP69</accession>
<reference evidence="2" key="1">
    <citation type="journal article" date="2023" name="Gut Microbes">
        <title>Characterization of Bifidobacterium kashiwanohense that utilizes both milk- and plant-derived oligosaccharides.</title>
        <authorList>
            <person name="Orihara K."/>
            <person name="Yahagi K."/>
            <person name="Saito Y."/>
            <person name="Watanabe Y."/>
            <person name="Sasai T."/>
            <person name="Hara T."/>
            <person name="Tsukuda N."/>
            <person name="Oki K."/>
            <person name="Fujimoto J."/>
            <person name="Matsuki T."/>
        </authorList>
    </citation>
    <scope>NUCLEOTIDE SEQUENCE</scope>
    <source>
        <strain evidence="2">YIT 13057</strain>
    </source>
</reference>
<dbReference type="EMBL" id="JAOPMD010000034">
    <property type="protein sequence ID" value="MDH7900624.1"/>
    <property type="molecule type" value="Genomic_DNA"/>
</dbReference>
<dbReference type="InterPro" id="IPR000055">
    <property type="entry name" value="Restrct_endonuc_typeI_TRD"/>
</dbReference>
<dbReference type="RefSeq" id="WP_201787091.1">
    <property type="nucleotide sequence ID" value="NZ_JAOPMD010000034.1"/>
</dbReference>